<dbReference type="PROSITE" id="PS50980">
    <property type="entry name" value="COA_CT_NTER"/>
    <property type="match status" value="1"/>
</dbReference>
<keyword evidence="3" id="KW-0808">Transferase</keyword>
<gene>
    <name evidence="3" type="ORF">SAMN05660293_04209</name>
</gene>
<dbReference type="Gene3D" id="3.90.226.10">
    <property type="entry name" value="2-enoyl-CoA Hydratase, Chain A, domain 1"/>
    <property type="match status" value="2"/>
</dbReference>
<dbReference type="Pfam" id="PF01039">
    <property type="entry name" value="Carboxyl_trans"/>
    <property type="match status" value="1"/>
</dbReference>
<dbReference type="SUPFAM" id="SSF52096">
    <property type="entry name" value="ClpP/crotonase"/>
    <property type="match status" value="2"/>
</dbReference>
<dbReference type="InterPro" id="IPR029045">
    <property type="entry name" value="ClpP/crotonase-like_dom_sf"/>
</dbReference>
<protein>
    <submittedName>
        <fullName evidence="3">Acetyl-CoA carboxylase, carboxyltransferase component</fullName>
    </submittedName>
</protein>
<dbReference type="PROSITE" id="PS50989">
    <property type="entry name" value="COA_CT_CTER"/>
    <property type="match status" value="1"/>
</dbReference>
<accession>A0A1T5GPL4</accession>
<feature type="domain" description="CoA carboxyltransferase N-terminal" evidence="1">
    <location>
        <begin position="34"/>
        <end position="292"/>
    </location>
</feature>
<dbReference type="Proteomes" id="UP000190897">
    <property type="component" value="Unassembled WGS sequence"/>
</dbReference>
<dbReference type="InterPro" id="IPR011763">
    <property type="entry name" value="COA_CT_C"/>
</dbReference>
<dbReference type="InterPro" id="IPR045190">
    <property type="entry name" value="MCCB/AccD1-like"/>
</dbReference>
<keyword evidence="4" id="KW-1185">Reference proteome</keyword>
<evidence type="ECO:0000313" key="3">
    <source>
        <dbReference type="EMBL" id="SKC10278.1"/>
    </source>
</evidence>
<dbReference type="AlphaFoldDB" id="A0A1T5GPL4"/>
<proteinExistence type="predicted"/>
<dbReference type="GO" id="GO:0006552">
    <property type="term" value="P:L-leucine catabolic process"/>
    <property type="evidence" value="ECO:0007669"/>
    <property type="project" value="TreeGrafter"/>
</dbReference>
<dbReference type="PANTHER" id="PTHR22855">
    <property type="entry name" value="ACETYL, PROPIONYL, PYRUVATE, AND GLUTACONYL CARBOXYLASE-RELATED"/>
    <property type="match status" value="1"/>
</dbReference>
<reference evidence="4" key="1">
    <citation type="submission" date="2017-02" db="EMBL/GenBank/DDBJ databases">
        <authorList>
            <person name="Varghese N."/>
            <person name="Submissions S."/>
        </authorList>
    </citation>
    <scope>NUCLEOTIDE SEQUENCE [LARGE SCALE GENOMIC DNA]</scope>
    <source>
        <strain evidence="4">DSM 22270</strain>
    </source>
</reference>
<dbReference type="GO" id="GO:0016740">
    <property type="term" value="F:transferase activity"/>
    <property type="evidence" value="ECO:0007669"/>
    <property type="project" value="UniProtKB-KW"/>
</dbReference>
<name>A0A1T5GPL4_9BACT</name>
<dbReference type="GO" id="GO:1905202">
    <property type="term" value="C:methylcrotonoyl-CoA carboxylase complex"/>
    <property type="evidence" value="ECO:0007669"/>
    <property type="project" value="TreeGrafter"/>
</dbReference>
<evidence type="ECO:0000259" key="1">
    <source>
        <dbReference type="PROSITE" id="PS50980"/>
    </source>
</evidence>
<dbReference type="STRING" id="651661.SAMN05660293_04209"/>
<dbReference type="EMBL" id="FUZA01000006">
    <property type="protein sequence ID" value="SKC10278.1"/>
    <property type="molecule type" value="Genomic_DNA"/>
</dbReference>
<feature type="domain" description="CoA carboxyltransferase C-terminal" evidence="2">
    <location>
        <begin position="298"/>
        <end position="555"/>
    </location>
</feature>
<evidence type="ECO:0000259" key="2">
    <source>
        <dbReference type="PROSITE" id="PS50989"/>
    </source>
</evidence>
<sequence length="564" mass="61582">MLTGKRLFIFENKPDLPVSDELHYFINMTSQDSLPQLIQVLQQKYEQVKLGGGQKKIEAQHKKGKLTARERIDYLIDTESYFLEIGAFTADRMYEAEGGCPSGGVVAGIGYVSGKQCMIVANDATVKAGAWFPIAAKKNLRAQEIAMENRLPVIYLVDSAGVYLPMQAEVFADKEHFGRIFRNNAQMSAMGIVQISAIMGSCVAGGAYLPIMSDEAFIVEGTGSVYLAGPYLVKSSIGEDVDSESLGGASMHCEISGVTDNKFPDDKSCLDAIKRHIDKIGRPASAGFDKKTPIKPKRIPEEIYTLLPTDRLKPYDMRHILECIVDDSELDEYKPDYGKTLICAYARVDGWAVGIVANQRKMVKSGKGEMQMGGVIYGESADKAARFIMNCNQKKIPLIFFHDVTGFMVGSRAEQGGIIKDGAKMVNAVANSVVPKFTFIVGNSYGAGNYAMCGKAYDPRLIFAWPTAQMAVMSGATAAKTLLQVQTATLKAKGETITPEAEKALLDEITDRYNQELSPYYAAARLWVDGIIDPVETRKIISIGIAAADQAPIEKPFNVGVMQV</sequence>
<dbReference type="PANTHER" id="PTHR22855:SF13">
    <property type="entry name" value="METHYLCROTONOYL-COA CARBOXYLASE BETA CHAIN, MITOCHONDRIAL"/>
    <property type="match status" value="1"/>
</dbReference>
<organism evidence="3 4">
    <name type="scientific">Dyadobacter psychrophilus</name>
    <dbReference type="NCBI Taxonomy" id="651661"/>
    <lineage>
        <taxon>Bacteria</taxon>
        <taxon>Pseudomonadati</taxon>
        <taxon>Bacteroidota</taxon>
        <taxon>Cytophagia</taxon>
        <taxon>Cytophagales</taxon>
        <taxon>Spirosomataceae</taxon>
        <taxon>Dyadobacter</taxon>
    </lineage>
</organism>
<dbReference type="FunFam" id="3.90.226.10:FF:000030">
    <property type="entry name" value="Acetyl-CoA carboxylase carboxyltransferase subunit"/>
    <property type="match status" value="1"/>
</dbReference>
<dbReference type="InterPro" id="IPR034733">
    <property type="entry name" value="AcCoA_carboxyl_beta"/>
</dbReference>
<dbReference type="InterPro" id="IPR011762">
    <property type="entry name" value="COA_CT_N"/>
</dbReference>
<evidence type="ECO:0000313" key="4">
    <source>
        <dbReference type="Proteomes" id="UP000190897"/>
    </source>
</evidence>
<dbReference type="FunFam" id="3.90.226.10:FF:000004">
    <property type="entry name" value="Methylcrotonoyl-CoA carboxylase beta chain"/>
    <property type="match status" value="1"/>
</dbReference>
<dbReference type="GO" id="GO:0004485">
    <property type="term" value="F:methylcrotonoyl-CoA carboxylase activity"/>
    <property type="evidence" value="ECO:0007669"/>
    <property type="project" value="TreeGrafter"/>
</dbReference>